<dbReference type="InterPro" id="IPR022642">
    <property type="entry name" value="CheR_C"/>
</dbReference>
<dbReference type="Pfam" id="PF13596">
    <property type="entry name" value="PAS_10"/>
    <property type="match status" value="1"/>
</dbReference>
<dbReference type="Pfam" id="PF08448">
    <property type="entry name" value="PAS_4"/>
    <property type="match status" value="1"/>
</dbReference>
<accession>A0A0B5FRK1</accession>
<dbReference type="EMBL" id="CP010311">
    <property type="protein sequence ID" value="AJF07274.1"/>
    <property type="molecule type" value="Genomic_DNA"/>
</dbReference>
<keyword evidence="6" id="KW-0949">S-adenosyl-L-methionine</keyword>
<dbReference type="InterPro" id="IPR036804">
    <property type="entry name" value="CheR_N_sf"/>
</dbReference>
<evidence type="ECO:0000256" key="11">
    <source>
        <dbReference type="SAM" id="Coils"/>
    </source>
</evidence>
<dbReference type="Pfam" id="PF02518">
    <property type="entry name" value="HATPase_c"/>
    <property type="match status" value="1"/>
</dbReference>
<dbReference type="InterPro" id="IPR000673">
    <property type="entry name" value="Sig_transdc_resp-reg_Me-estase"/>
</dbReference>
<dbReference type="SMART" id="SM00138">
    <property type="entry name" value="MeTrc"/>
    <property type="match status" value="1"/>
</dbReference>
<dbReference type="InterPro" id="IPR000014">
    <property type="entry name" value="PAS"/>
</dbReference>
<evidence type="ECO:0000256" key="7">
    <source>
        <dbReference type="ARBA" id="ARBA00022777"/>
    </source>
</evidence>
<feature type="domain" description="PAC" evidence="15">
    <location>
        <begin position="945"/>
        <end position="998"/>
    </location>
</feature>
<dbReference type="GO" id="GO:0032259">
    <property type="term" value="P:methylation"/>
    <property type="evidence" value="ECO:0007669"/>
    <property type="project" value="UniProtKB-KW"/>
</dbReference>
<dbReference type="Gene3D" id="1.10.287.130">
    <property type="match status" value="1"/>
</dbReference>
<dbReference type="InterPro" id="IPR011006">
    <property type="entry name" value="CheY-like_superfamily"/>
</dbReference>
<keyword evidence="4" id="KW-0489">Methyltransferase</keyword>
<dbReference type="Gene3D" id="3.30.565.10">
    <property type="entry name" value="Histidine kinase-like ATPase, C-terminal domain"/>
    <property type="match status" value="1"/>
</dbReference>
<comment type="catalytic activity">
    <reaction evidence="1">
        <text>ATP + protein L-histidine = ADP + protein N-phospho-L-histidine.</text>
        <dbReference type="EC" id="2.7.13.3"/>
    </reaction>
</comment>
<dbReference type="SMART" id="SM00388">
    <property type="entry name" value="HisKA"/>
    <property type="match status" value="1"/>
</dbReference>
<dbReference type="InterPro" id="IPR036097">
    <property type="entry name" value="HisK_dim/P_sf"/>
</dbReference>
<reference evidence="18 19" key="1">
    <citation type="journal article" date="2015" name="Genome Announc.">
        <title>Genomes of Geoalkalibacter ferrihydriticus Z-0531T and Geoalkalibacter subterraneus Red1T, Two Haloalkaliphilic Metal-Reducing Deltaproteobacteria.</title>
        <authorList>
            <person name="Badalamenti J.P."/>
            <person name="Krajmalnik-Brown R."/>
            <person name="Torres C.I."/>
            <person name="Bond D.R."/>
        </authorList>
    </citation>
    <scope>NUCLEOTIDE SEQUENCE [LARGE SCALE GENOMIC DNA]</scope>
    <source>
        <strain evidence="18 19">Red1</strain>
    </source>
</reference>
<dbReference type="KEGG" id="gsb:GSUB_12880"/>
<evidence type="ECO:0000259" key="12">
    <source>
        <dbReference type="PROSITE" id="PS50109"/>
    </source>
</evidence>
<feature type="domain" description="Response regulatory" evidence="13">
    <location>
        <begin position="1396"/>
        <end position="1514"/>
    </location>
</feature>
<dbReference type="InterPro" id="IPR035965">
    <property type="entry name" value="PAS-like_dom_sf"/>
</dbReference>
<dbReference type="FunFam" id="1.10.287.130:FF:000001">
    <property type="entry name" value="Two-component sensor histidine kinase"/>
    <property type="match status" value="1"/>
</dbReference>
<dbReference type="SMART" id="SM00448">
    <property type="entry name" value="REC"/>
    <property type="match status" value="1"/>
</dbReference>
<feature type="modified residue" description="4-aspartylphosphate" evidence="10">
    <location>
        <position position="1445"/>
    </location>
</feature>
<dbReference type="Gene3D" id="3.30.450.20">
    <property type="entry name" value="PAS domain"/>
    <property type="match status" value="3"/>
</dbReference>
<dbReference type="PANTHER" id="PTHR45339:SF1">
    <property type="entry name" value="HYBRID SIGNAL TRANSDUCTION HISTIDINE KINASE J"/>
    <property type="match status" value="1"/>
</dbReference>
<dbReference type="PROSITE" id="PS50112">
    <property type="entry name" value="PAS"/>
    <property type="match status" value="1"/>
</dbReference>
<dbReference type="PROSITE" id="PS50109">
    <property type="entry name" value="HIS_KIN"/>
    <property type="match status" value="1"/>
</dbReference>
<dbReference type="PROSITE" id="PS50110">
    <property type="entry name" value="RESPONSE_REGULATORY"/>
    <property type="match status" value="1"/>
</dbReference>
<evidence type="ECO:0000256" key="9">
    <source>
        <dbReference type="PROSITE-ProRule" id="PRU00050"/>
    </source>
</evidence>
<evidence type="ECO:0000259" key="13">
    <source>
        <dbReference type="PROSITE" id="PS50110"/>
    </source>
</evidence>
<evidence type="ECO:0000256" key="4">
    <source>
        <dbReference type="ARBA" id="ARBA00022603"/>
    </source>
</evidence>
<keyword evidence="7" id="KW-0418">Kinase</keyword>
<feature type="domain" description="PAC" evidence="15">
    <location>
        <begin position="798"/>
        <end position="848"/>
    </location>
</feature>
<dbReference type="InterPro" id="IPR000700">
    <property type="entry name" value="PAS-assoc_C"/>
</dbReference>
<dbReference type="SUPFAM" id="SSF52738">
    <property type="entry name" value="Methylesterase CheB, C-terminal domain"/>
    <property type="match status" value="1"/>
</dbReference>
<dbReference type="SMART" id="SM00091">
    <property type="entry name" value="PAS"/>
    <property type="match status" value="3"/>
</dbReference>
<dbReference type="GO" id="GO:0000155">
    <property type="term" value="F:phosphorelay sensor kinase activity"/>
    <property type="evidence" value="ECO:0007669"/>
    <property type="project" value="InterPro"/>
</dbReference>
<dbReference type="NCBIfam" id="TIGR00229">
    <property type="entry name" value="sensory_box"/>
    <property type="match status" value="2"/>
</dbReference>
<evidence type="ECO:0000256" key="8">
    <source>
        <dbReference type="ARBA" id="ARBA00023012"/>
    </source>
</evidence>
<evidence type="ECO:0000259" key="16">
    <source>
        <dbReference type="PROSITE" id="PS50122"/>
    </source>
</evidence>
<dbReference type="GO" id="GO:0005737">
    <property type="term" value="C:cytoplasm"/>
    <property type="evidence" value="ECO:0007669"/>
    <property type="project" value="InterPro"/>
</dbReference>
<evidence type="ECO:0000259" key="17">
    <source>
        <dbReference type="PROSITE" id="PS50123"/>
    </source>
</evidence>
<dbReference type="InterPro" id="IPR005467">
    <property type="entry name" value="His_kinase_dom"/>
</dbReference>
<feature type="coiled-coil region" evidence="11">
    <location>
        <begin position="834"/>
        <end position="870"/>
    </location>
</feature>
<dbReference type="SMART" id="SM00387">
    <property type="entry name" value="HATPase_c"/>
    <property type="match status" value="1"/>
</dbReference>
<keyword evidence="19" id="KW-1185">Reference proteome</keyword>
<dbReference type="CDD" id="cd17546">
    <property type="entry name" value="REC_hyHK_CKI1_RcsC-like"/>
    <property type="match status" value="1"/>
</dbReference>
<evidence type="ECO:0000313" key="19">
    <source>
        <dbReference type="Proteomes" id="UP000035036"/>
    </source>
</evidence>
<dbReference type="InterPro" id="IPR036890">
    <property type="entry name" value="HATPase_C_sf"/>
</dbReference>
<evidence type="ECO:0008006" key="20">
    <source>
        <dbReference type="Google" id="ProtNLM"/>
    </source>
</evidence>
<dbReference type="Gene3D" id="3.40.50.150">
    <property type="entry name" value="Vaccinia Virus protein VP39"/>
    <property type="match status" value="1"/>
</dbReference>
<gene>
    <name evidence="18" type="ORF">GSUB_12880</name>
</gene>
<keyword evidence="8" id="KW-0902">Two-component regulatory system</keyword>
<evidence type="ECO:0000256" key="10">
    <source>
        <dbReference type="PROSITE-ProRule" id="PRU00169"/>
    </source>
</evidence>
<dbReference type="InterPro" id="IPR003594">
    <property type="entry name" value="HATPase_dom"/>
</dbReference>
<dbReference type="PROSITE" id="PS50122">
    <property type="entry name" value="CHEB"/>
    <property type="match status" value="1"/>
</dbReference>
<comment type="catalytic activity">
    <reaction evidence="2">
        <text>L-glutamyl-[protein] + S-adenosyl-L-methionine = [protein]-L-glutamate 5-O-methyl ester + S-adenosyl-L-homocysteine</text>
        <dbReference type="Rhea" id="RHEA:24452"/>
        <dbReference type="Rhea" id="RHEA-COMP:10208"/>
        <dbReference type="Rhea" id="RHEA-COMP:10311"/>
        <dbReference type="ChEBI" id="CHEBI:29973"/>
        <dbReference type="ChEBI" id="CHEBI:57856"/>
        <dbReference type="ChEBI" id="CHEBI:59789"/>
        <dbReference type="ChEBI" id="CHEBI:82795"/>
        <dbReference type="EC" id="2.1.1.80"/>
    </reaction>
</comment>
<dbReference type="GO" id="GO:0006355">
    <property type="term" value="P:regulation of DNA-templated transcription"/>
    <property type="evidence" value="ECO:0007669"/>
    <property type="project" value="InterPro"/>
</dbReference>
<dbReference type="SUPFAM" id="SSF55785">
    <property type="entry name" value="PYP-like sensor domain (PAS domain)"/>
    <property type="match status" value="3"/>
</dbReference>
<sequence length="1521" mass="170812">MSPPKRPPQSSPPKALPPCPIITIGASLQGHRDLEQILSALPPDNEMTFVLMLQQDENDNRRLADRLEQKTSMPVHLAQDGTSLAAGSIFIPPAGREIRLHGDTIRLCESRQAARPSAPLDTFLRSVAEQCGEHAVAVILPQLDRDGVLGVRAIKNAAGTVLVKSDEGDPAGEVIDTVRSLGLADWSLPTSELVERLSDMGQRLSKSLSCAEPTQDDKGYDELLQIINRHSGHDFLCYKPNTLIRRIQRRMMIRGQDQYTDYLQLVHEDPREVQSLTQDLLIGVTRFFRDEEALDALVSKALPQLPTQADEPLRIWVAGCSTGEEAYTLAILLTEFLESQSRMVDFQIFASDLDAEAISFARRGIYPAGIARDLTPVRLQRFFTEKDHHYQVCKSLREKILFAQHNLLKDPPFSRLNLVSCRNLLIYLQPQAQQKLLLYFHQALIPGGYLFLGASEHLGEAAEHFTAVDKKWRLFQRGNSSLPTAQRFSHLGRFSSPGILLPAAPRSAACALSLGTLAEKKLLKEHAPAAAVVNREYEVLHFPSHTGRFLTPPFGEASLNLLKMARKELRPALRSAIHQAFEQKKRICFEEIALDNDPSQPLKITADPFLDTFSNTDQELLVMVVIEESASCSGRALESAQSLTPIESGDKDLMIRYLEEELREKSDQLAQVLREYESSNEELMSINEEMHSANEELETSREELQALNEELVTVNTELQSKNDELARTTSDMTNLIKSAGISTIFLDRELRLRRFTPAVTQLFHLIESDLGRPFHHISGHLATETILDAARQVLTNLHGQEQEMTADDGRCFVLQISPYRTPADVIEGVVISFLDITARKEAEIEREYQRQRAESRAREAEESRRILQAITDHIPLGLGVADRDGKLLTISRYGLELGGLRPEQVHQTAVSDYPKLWDMRRPQDNQPPQMQELPLIRALQHGEITIGEKWLLTSPQGRKIVASIHAAPIRTREGEITGAVVAWSDVTTERRQKIELQQSEQRLKVVIANMPAMVFAADAEGRLVFWNKECERVTGYQAEEVVGNSLIADRLFIDAEQRRAWMEVCHGVSDAYQDLELEIRCRDGSRKTILWGNGSCYCTIPDWDIWGTAIDITERKETEKALQKAREASDNANRAKSDFLANVSHEIRTPLTIIKSAHELLSESPLSSYQHQFLNMAQSSADTLMRLIEDLLDFSRIEARRLTLESTPFDLIDMVETTLAGFAMESAKKKLPIHFHCDESVPRQIIGDSLRLRQVLTNLLSNAVKFTDRGSIDLRITLRRDEKIDKDSAMLFFSVEDTGIGIPPDKLSLLFQSFSQVDTSATRRYGGTGLGLAITQRIITLMGGEIWVESTEGEGSRFFFTIPALAAEIIQPAADTGKQSPPPTDEQSETVNDEVRILVAEDESMIRHLVGTVLERKGWTVIGARDGKEAMSHLENEIFDLVLMDIQMPHLDGIEVTRILRQKEAEIGRRTPVIALTAHAGEDDRRRFLRAGMDGRITKPIKIGDFLQTIEKILGDRIRQG</sequence>
<dbReference type="InterPro" id="IPR013767">
    <property type="entry name" value="PAS_fold"/>
</dbReference>
<evidence type="ECO:0000256" key="1">
    <source>
        <dbReference type="ARBA" id="ARBA00000085"/>
    </source>
</evidence>
<dbReference type="InterPro" id="IPR001789">
    <property type="entry name" value="Sig_transdc_resp-reg_receiver"/>
</dbReference>
<dbReference type="OrthoDB" id="9786165at2"/>
<dbReference type="PRINTS" id="PR00996">
    <property type="entry name" value="CHERMTFRASE"/>
</dbReference>
<dbReference type="PANTHER" id="PTHR45339">
    <property type="entry name" value="HYBRID SIGNAL TRANSDUCTION HISTIDINE KINASE J"/>
    <property type="match status" value="1"/>
</dbReference>
<dbReference type="CDD" id="cd00130">
    <property type="entry name" value="PAS"/>
    <property type="match status" value="2"/>
</dbReference>
<keyword evidence="5" id="KW-0808">Transferase</keyword>
<dbReference type="SUPFAM" id="SSF53335">
    <property type="entry name" value="S-adenosyl-L-methionine-dependent methyltransferases"/>
    <property type="match status" value="1"/>
</dbReference>
<dbReference type="HOGENOM" id="CLU_000892_2_4_7"/>
<dbReference type="Gene3D" id="1.10.155.10">
    <property type="entry name" value="Chemotaxis receptor methyltransferase CheR, N-terminal domain"/>
    <property type="match status" value="1"/>
</dbReference>
<keyword evidence="11" id="KW-0175">Coiled coil</keyword>
<evidence type="ECO:0000259" key="15">
    <source>
        <dbReference type="PROSITE" id="PS50113"/>
    </source>
</evidence>
<feature type="domain" description="CheR-type methyltransferase" evidence="17">
    <location>
        <begin position="208"/>
        <end position="476"/>
    </location>
</feature>
<dbReference type="InterPro" id="IPR013656">
    <property type="entry name" value="PAS_4"/>
</dbReference>
<dbReference type="GO" id="GO:0006935">
    <property type="term" value="P:chemotaxis"/>
    <property type="evidence" value="ECO:0007669"/>
    <property type="project" value="InterPro"/>
</dbReference>
<comment type="caution">
    <text evidence="9">Lacks conserved residue(s) required for the propagation of feature annotation.</text>
</comment>
<name>A0A0B5FRK1_9BACT</name>
<feature type="coiled-coil region" evidence="11">
    <location>
        <begin position="655"/>
        <end position="724"/>
    </location>
</feature>
<dbReference type="Pfam" id="PF01739">
    <property type="entry name" value="CheR"/>
    <property type="match status" value="1"/>
</dbReference>
<dbReference type="InterPro" id="IPR022641">
    <property type="entry name" value="CheR_N"/>
</dbReference>
<evidence type="ECO:0000313" key="18">
    <source>
        <dbReference type="EMBL" id="AJF07274.1"/>
    </source>
</evidence>
<dbReference type="Pfam" id="PF00989">
    <property type="entry name" value="PAS"/>
    <property type="match status" value="1"/>
</dbReference>
<dbReference type="GO" id="GO:0000156">
    <property type="term" value="F:phosphorelay response regulator activity"/>
    <property type="evidence" value="ECO:0007669"/>
    <property type="project" value="InterPro"/>
</dbReference>
<dbReference type="CDD" id="cd16922">
    <property type="entry name" value="HATPase_EvgS-ArcB-TorS-like"/>
    <property type="match status" value="1"/>
</dbReference>
<dbReference type="SUPFAM" id="SSF47384">
    <property type="entry name" value="Homodimeric domain of signal transducing histidine kinase"/>
    <property type="match status" value="1"/>
</dbReference>
<keyword evidence="3 10" id="KW-0597">Phosphoprotein</keyword>
<dbReference type="InterPro" id="IPR000780">
    <property type="entry name" value="CheR_MeTrfase"/>
</dbReference>
<dbReference type="CDD" id="cd00082">
    <property type="entry name" value="HisKA"/>
    <property type="match status" value="1"/>
</dbReference>
<dbReference type="Proteomes" id="UP000035036">
    <property type="component" value="Chromosome"/>
</dbReference>
<evidence type="ECO:0000256" key="5">
    <source>
        <dbReference type="ARBA" id="ARBA00022679"/>
    </source>
</evidence>
<dbReference type="SUPFAM" id="SSF55874">
    <property type="entry name" value="ATPase domain of HSP90 chaperone/DNA topoisomerase II/histidine kinase"/>
    <property type="match status" value="1"/>
</dbReference>
<dbReference type="RefSeq" id="WP_040201138.1">
    <property type="nucleotide sequence ID" value="NZ_CP010311.1"/>
</dbReference>
<evidence type="ECO:0000256" key="6">
    <source>
        <dbReference type="ARBA" id="ARBA00022691"/>
    </source>
</evidence>
<dbReference type="PROSITE" id="PS50123">
    <property type="entry name" value="CHER"/>
    <property type="match status" value="1"/>
</dbReference>
<feature type="domain" description="CheB-type methylesterase" evidence="16">
    <location>
        <begin position="15"/>
        <end position="167"/>
    </location>
</feature>
<protein>
    <recommendedName>
        <fullName evidence="20">Histidine kinase</fullName>
    </recommendedName>
</protein>
<evidence type="ECO:0000259" key="14">
    <source>
        <dbReference type="PROSITE" id="PS50112"/>
    </source>
</evidence>
<dbReference type="STRING" id="483547.GSUB_12880"/>
<organism evidence="18 19">
    <name type="scientific">Geoalkalibacter subterraneus</name>
    <dbReference type="NCBI Taxonomy" id="483547"/>
    <lineage>
        <taxon>Bacteria</taxon>
        <taxon>Pseudomonadati</taxon>
        <taxon>Thermodesulfobacteriota</taxon>
        <taxon>Desulfuromonadia</taxon>
        <taxon>Desulfuromonadales</taxon>
        <taxon>Geoalkalibacteraceae</taxon>
        <taxon>Geoalkalibacter</taxon>
    </lineage>
</organism>
<dbReference type="Pfam" id="PF01339">
    <property type="entry name" value="CheB_methylest"/>
    <property type="match status" value="1"/>
</dbReference>
<feature type="domain" description="Histidine kinase" evidence="12">
    <location>
        <begin position="1142"/>
        <end position="1366"/>
    </location>
</feature>
<evidence type="ECO:0000256" key="3">
    <source>
        <dbReference type="ARBA" id="ARBA00022553"/>
    </source>
</evidence>
<evidence type="ECO:0000256" key="2">
    <source>
        <dbReference type="ARBA" id="ARBA00001541"/>
    </source>
</evidence>
<dbReference type="PROSITE" id="PS50113">
    <property type="entry name" value="PAC"/>
    <property type="match status" value="2"/>
</dbReference>
<proteinExistence type="predicted"/>
<dbReference type="Pfam" id="PF03705">
    <property type="entry name" value="CheR_N"/>
    <property type="match status" value="1"/>
</dbReference>
<dbReference type="InterPro" id="IPR029063">
    <property type="entry name" value="SAM-dependent_MTases_sf"/>
</dbReference>
<feature type="domain" description="PAS" evidence="14">
    <location>
        <begin position="999"/>
        <end position="1051"/>
    </location>
</feature>
<dbReference type="SUPFAM" id="SSF52172">
    <property type="entry name" value="CheY-like"/>
    <property type="match status" value="1"/>
</dbReference>
<dbReference type="FunFam" id="3.30.565.10:FF:000010">
    <property type="entry name" value="Sensor histidine kinase RcsC"/>
    <property type="match status" value="1"/>
</dbReference>
<dbReference type="InterPro" id="IPR035909">
    <property type="entry name" value="CheB_C"/>
</dbReference>
<dbReference type="Gene3D" id="3.40.50.180">
    <property type="entry name" value="Methylesterase CheB, C-terminal domain"/>
    <property type="match status" value="1"/>
</dbReference>
<dbReference type="Pfam" id="PF00072">
    <property type="entry name" value="Response_reg"/>
    <property type="match status" value="1"/>
</dbReference>
<dbReference type="InterPro" id="IPR003661">
    <property type="entry name" value="HisK_dim/P_dom"/>
</dbReference>
<dbReference type="GO" id="GO:0008984">
    <property type="term" value="F:protein-glutamate methylesterase activity"/>
    <property type="evidence" value="ECO:0007669"/>
    <property type="project" value="InterPro"/>
</dbReference>
<dbReference type="GO" id="GO:0008983">
    <property type="term" value="F:protein-glutamate O-methyltransferase activity"/>
    <property type="evidence" value="ECO:0007669"/>
    <property type="project" value="UniProtKB-EC"/>
</dbReference>
<dbReference type="SUPFAM" id="SSF47757">
    <property type="entry name" value="Chemotaxis receptor methyltransferase CheR, N-terminal domain"/>
    <property type="match status" value="1"/>
</dbReference>
<dbReference type="Pfam" id="PF00512">
    <property type="entry name" value="HisKA"/>
    <property type="match status" value="1"/>
</dbReference>
<dbReference type="Gene3D" id="3.40.50.2300">
    <property type="match status" value="1"/>
</dbReference>